<accession>A0A9J6ECA2</accession>
<reference evidence="1" key="2">
    <citation type="submission" date="2021-09" db="EMBL/GenBank/DDBJ databases">
        <authorList>
            <person name="Jia N."/>
            <person name="Wang J."/>
            <person name="Shi W."/>
            <person name="Du L."/>
            <person name="Sun Y."/>
            <person name="Zhan W."/>
            <person name="Jiang J."/>
            <person name="Wang Q."/>
            <person name="Zhang B."/>
            <person name="Ji P."/>
            <person name="Sakyi L.B."/>
            <person name="Cui X."/>
            <person name="Yuan T."/>
            <person name="Jiang B."/>
            <person name="Yang W."/>
            <person name="Lam T.T.-Y."/>
            <person name="Chang Q."/>
            <person name="Ding S."/>
            <person name="Wang X."/>
            <person name="Zhu J."/>
            <person name="Ruan X."/>
            <person name="Zhao L."/>
            <person name="Wei J."/>
            <person name="Que T."/>
            <person name="Du C."/>
            <person name="Cheng J."/>
            <person name="Dai P."/>
            <person name="Han X."/>
            <person name="Huang E."/>
            <person name="Gao Y."/>
            <person name="Liu J."/>
            <person name="Shao H."/>
            <person name="Ye R."/>
            <person name="Li L."/>
            <person name="Wei W."/>
            <person name="Wang X."/>
            <person name="Wang C."/>
            <person name="Huo Q."/>
            <person name="Li W."/>
            <person name="Guo W."/>
            <person name="Chen H."/>
            <person name="Chen S."/>
            <person name="Zhou L."/>
            <person name="Zhou L."/>
            <person name="Ni X."/>
            <person name="Tian J."/>
            <person name="Zhou Y."/>
            <person name="Sheng Y."/>
            <person name="Liu T."/>
            <person name="Pan Y."/>
            <person name="Xia L."/>
            <person name="Li J."/>
            <person name="Zhao F."/>
            <person name="Cao W."/>
        </authorList>
    </citation>
    <scope>NUCLEOTIDE SEQUENCE</scope>
    <source>
        <strain evidence="1">Rmic-2018</strain>
        <tissue evidence="1">Larvae</tissue>
    </source>
</reference>
<organism evidence="1 2">
    <name type="scientific">Rhipicephalus microplus</name>
    <name type="common">Cattle tick</name>
    <name type="synonym">Boophilus microplus</name>
    <dbReference type="NCBI Taxonomy" id="6941"/>
    <lineage>
        <taxon>Eukaryota</taxon>
        <taxon>Metazoa</taxon>
        <taxon>Ecdysozoa</taxon>
        <taxon>Arthropoda</taxon>
        <taxon>Chelicerata</taxon>
        <taxon>Arachnida</taxon>
        <taxon>Acari</taxon>
        <taxon>Parasitiformes</taxon>
        <taxon>Ixodida</taxon>
        <taxon>Ixodoidea</taxon>
        <taxon>Ixodidae</taxon>
        <taxon>Rhipicephalinae</taxon>
        <taxon>Rhipicephalus</taxon>
        <taxon>Boophilus</taxon>
    </lineage>
</organism>
<comment type="caution">
    <text evidence="1">The sequence shown here is derived from an EMBL/GenBank/DDBJ whole genome shotgun (WGS) entry which is preliminary data.</text>
</comment>
<keyword evidence="2" id="KW-1185">Reference proteome</keyword>
<dbReference type="Proteomes" id="UP000821866">
    <property type="component" value="Chromosome 3"/>
</dbReference>
<name>A0A9J6ECA2_RHIMP</name>
<proteinExistence type="predicted"/>
<protein>
    <submittedName>
        <fullName evidence="1">Uncharacterized protein</fullName>
    </submittedName>
</protein>
<evidence type="ECO:0000313" key="2">
    <source>
        <dbReference type="Proteomes" id="UP000821866"/>
    </source>
</evidence>
<gene>
    <name evidence="1" type="ORF">HPB51_020080</name>
</gene>
<reference evidence="1" key="1">
    <citation type="journal article" date="2020" name="Cell">
        <title>Large-Scale Comparative Analyses of Tick Genomes Elucidate Their Genetic Diversity and Vector Capacities.</title>
        <authorList>
            <consortium name="Tick Genome and Microbiome Consortium (TIGMIC)"/>
            <person name="Jia N."/>
            <person name="Wang J."/>
            <person name="Shi W."/>
            <person name="Du L."/>
            <person name="Sun Y."/>
            <person name="Zhan W."/>
            <person name="Jiang J.F."/>
            <person name="Wang Q."/>
            <person name="Zhang B."/>
            <person name="Ji P."/>
            <person name="Bell-Sakyi L."/>
            <person name="Cui X.M."/>
            <person name="Yuan T.T."/>
            <person name="Jiang B.G."/>
            <person name="Yang W.F."/>
            <person name="Lam T.T."/>
            <person name="Chang Q.C."/>
            <person name="Ding S.J."/>
            <person name="Wang X.J."/>
            <person name="Zhu J.G."/>
            <person name="Ruan X.D."/>
            <person name="Zhao L."/>
            <person name="Wei J.T."/>
            <person name="Ye R.Z."/>
            <person name="Que T.C."/>
            <person name="Du C.H."/>
            <person name="Zhou Y.H."/>
            <person name="Cheng J.X."/>
            <person name="Dai P.F."/>
            <person name="Guo W.B."/>
            <person name="Han X.H."/>
            <person name="Huang E.J."/>
            <person name="Li L.F."/>
            <person name="Wei W."/>
            <person name="Gao Y.C."/>
            <person name="Liu J.Z."/>
            <person name="Shao H.Z."/>
            <person name="Wang X."/>
            <person name="Wang C.C."/>
            <person name="Yang T.C."/>
            <person name="Huo Q.B."/>
            <person name="Li W."/>
            <person name="Chen H.Y."/>
            <person name="Chen S.E."/>
            <person name="Zhou L.G."/>
            <person name="Ni X.B."/>
            <person name="Tian J.H."/>
            <person name="Sheng Y."/>
            <person name="Liu T."/>
            <person name="Pan Y.S."/>
            <person name="Xia L.Y."/>
            <person name="Li J."/>
            <person name="Zhao F."/>
            <person name="Cao W.C."/>
        </authorList>
    </citation>
    <scope>NUCLEOTIDE SEQUENCE</scope>
    <source>
        <strain evidence="1">Rmic-2018</strain>
    </source>
</reference>
<sequence>MGEVTATVVEDPWIVNGQLDPSHLGLAVECDMPIAGLKGFLHEVVDTWFTQAAEYITKRGYATTVFRDGTTGRTSLDGTGWSLYVVFTSEKSYVTHITLGRLKTGNPTFDANMARMSDSCPDNIEPRFAAPNGEAVSQPIVHDKAYRVRHAVERYNRVAGDIPNNTLPLSLDAGNSPEQHITPKFVRDVWGKYELDRIRPTIKNLLSSGDGEEDLYKGGFVVKMARIRSDVMDFFRLPNFTSEL</sequence>
<dbReference type="AlphaFoldDB" id="A0A9J6ECA2"/>
<evidence type="ECO:0000313" key="1">
    <source>
        <dbReference type="EMBL" id="KAH8031701.1"/>
    </source>
</evidence>
<dbReference type="EMBL" id="JABSTU010000005">
    <property type="protein sequence ID" value="KAH8031701.1"/>
    <property type="molecule type" value="Genomic_DNA"/>
</dbReference>